<comment type="similarity">
    <text evidence="1">Belongs to the NAD(P)-dependent epimerase/dehydratase family. SDR39U1 subfamily.</text>
</comment>
<dbReference type="RefSeq" id="WP_082058663.1">
    <property type="nucleotide sequence ID" value="NZ_JXYS01000068.1"/>
</dbReference>
<sequence length="300" mass="31890">MKILLTGSSGLIGKKLNGALKARGDEVLIAKRGTTSERNTVSWEIDRAELSGVGLSNLDAVVHLAGAPIAQKRWSPERKAEIYDSRINATRSIFQAVEKLEVPKVRFVIASAIGFYGDQGDKILDEKSPGGVGFLAKVTTDWEKAAAPINQDGWSVALARTGIVLDSRGGALAKQLPLFKLGLGAKLGAGTQWSSWIHINDEVSALVFLLDHPEIEGPVNLVAPNPVTNLAFTRALGNALHRPAVLGAPSVILKALLGAEMAQEMLFSSARILPSVLDSAGFKFEFPEINGALANLVANK</sequence>
<dbReference type="NCBIfam" id="TIGR01777">
    <property type="entry name" value="yfcH"/>
    <property type="match status" value="1"/>
</dbReference>
<dbReference type="OrthoDB" id="9801773at2"/>
<dbReference type="Gene3D" id="3.40.50.720">
    <property type="entry name" value="NAD(P)-binding Rossmann-like Domain"/>
    <property type="match status" value="1"/>
</dbReference>
<evidence type="ECO:0000313" key="4">
    <source>
        <dbReference type="EMBL" id="KJF17015.1"/>
    </source>
</evidence>
<evidence type="ECO:0000259" key="3">
    <source>
        <dbReference type="Pfam" id="PF08338"/>
    </source>
</evidence>
<evidence type="ECO:0000259" key="2">
    <source>
        <dbReference type="Pfam" id="PF01370"/>
    </source>
</evidence>
<reference evidence="4 5" key="1">
    <citation type="submission" date="2015-01" db="EMBL/GenBank/DDBJ databases">
        <title>Draft genome of the acidophilic iron oxidizer Acidithrix ferrooxidans strain Py-F3.</title>
        <authorList>
            <person name="Poehlein A."/>
            <person name="Eisen S."/>
            <person name="Schloemann M."/>
            <person name="Johnson B.D."/>
            <person name="Daniel R."/>
            <person name="Muehling M."/>
        </authorList>
    </citation>
    <scope>NUCLEOTIDE SEQUENCE [LARGE SCALE GENOMIC DNA]</scope>
    <source>
        <strain evidence="4 5">Py-F3</strain>
    </source>
</reference>
<dbReference type="PANTHER" id="PTHR11092:SF0">
    <property type="entry name" value="EPIMERASE FAMILY PROTEIN SDR39U1"/>
    <property type="match status" value="1"/>
</dbReference>
<feature type="domain" description="DUF1731" evidence="3">
    <location>
        <begin position="248"/>
        <end position="296"/>
    </location>
</feature>
<dbReference type="InterPro" id="IPR036291">
    <property type="entry name" value="NAD(P)-bd_dom_sf"/>
</dbReference>
<dbReference type="SUPFAM" id="SSF51735">
    <property type="entry name" value="NAD(P)-binding Rossmann-fold domains"/>
    <property type="match status" value="1"/>
</dbReference>
<dbReference type="InterPro" id="IPR010099">
    <property type="entry name" value="SDR39U1"/>
</dbReference>
<proteinExistence type="inferred from homology"/>
<dbReference type="CDD" id="cd05242">
    <property type="entry name" value="SDR_a8"/>
    <property type="match status" value="1"/>
</dbReference>
<evidence type="ECO:0000256" key="1">
    <source>
        <dbReference type="ARBA" id="ARBA00009353"/>
    </source>
</evidence>
<comment type="caution">
    <text evidence="4">The sequence shown here is derived from an EMBL/GenBank/DDBJ whole genome shotgun (WGS) entry which is preliminary data.</text>
</comment>
<dbReference type="STRING" id="1280514.AXFE_21500"/>
<dbReference type="InterPro" id="IPR013549">
    <property type="entry name" value="DUF1731"/>
</dbReference>
<dbReference type="Proteomes" id="UP000032360">
    <property type="component" value="Unassembled WGS sequence"/>
</dbReference>
<dbReference type="EMBL" id="JXYS01000068">
    <property type="protein sequence ID" value="KJF17015.1"/>
    <property type="molecule type" value="Genomic_DNA"/>
</dbReference>
<dbReference type="AlphaFoldDB" id="A0A0D8HGA6"/>
<keyword evidence="5" id="KW-1185">Reference proteome</keyword>
<gene>
    <name evidence="4" type="ORF">AXFE_21500</name>
</gene>
<evidence type="ECO:0000313" key="5">
    <source>
        <dbReference type="Proteomes" id="UP000032360"/>
    </source>
</evidence>
<accession>A0A0D8HGA6</accession>
<dbReference type="InterPro" id="IPR001509">
    <property type="entry name" value="Epimerase_deHydtase"/>
</dbReference>
<protein>
    <submittedName>
        <fullName evidence="4">Epimerase family protein</fullName>
    </submittedName>
</protein>
<name>A0A0D8HGA6_9ACTN</name>
<dbReference type="Pfam" id="PF01370">
    <property type="entry name" value="Epimerase"/>
    <property type="match status" value="1"/>
</dbReference>
<dbReference type="Pfam" id="PF08338">
    <property type="entry name" value="DUF1731"/>
    <property type="match status" value="1"/>
</dbReference>
<feature type="domain" description="NAD-dependent epimerase/dehydratase" evidence="2">
    <location>
        <begin position="3"/>
        <end position="214"/>
    </location>
</feature>
<organism evidence="4 5">
    <name type="scientific">Acidithrix ferrooxidans</name>
    <dbReference type="NCBI Taxonomy" id="1280514"/>
    <lineage>
        <taxon>Bacteria</taxon>
        <taxon>Bacillati</taxon>
        <taxon>Actinomycetota</taxon>
        <taxon>Acidimicrobiia</taxon>
        <taxon>Acidimicrobiales</taxon>
        <taxon>Acidimicrobiaceae</taxon>
        <taxon>Acidithrix</taxon>
    </lineage>
</organism>
<dbReference type="PANTHER" id="PTHR11092">
    <property type="entry name" value="SUGAR NUCLEOTIDE EPIMERASE RELATED"/>
    <property type="match status" value="1"/>
</dbReference>